<dbReference type="EMBL" id="CM042030">
    <property type="protein sequence ID" value="KAI3786472.1"/>
    <property type="molecule type" value="Genomic_DNA"/>
</dbReference>
<reference evidence="1 2" key="2">
    <citation type="journal article" date="2022" name="Mol. Ecol. Resour.">
        <title>The genomes of chicory, endive, great burdock and yacon provide insights into Asteraceae paleo-polyploidization history and plant inulin production.</title>
        <authorList>
            <person name="Fan W."/>
            <person name="Wang S."/>
            <person name="Wang H."/>
            <person name="Wang A."/>
            <person name="Jiang F."/>
            <person name="Liu H."/>
            <person name="Zhao H."/>
            <person name="Xu D."/>
            <person name="Zhang Y."/>
        </authorList>
    </citation>
    <scope>NUCLEOTIDE SEQUENCE [LARGE SCALE GENOMIC DNA]</scope>
    <source>
        <strain evidence="2">cv. Yunnan</strain>
        <tissue evidence="1">Leaves</tissue>
    </source>
</reference>
<accession>A0ACB9GSQ9</accession>
<gene>
    <name evidence="1" type="ORF">L1987_40177</name>
</gene>
<comment type="caution">
    <text evidence="1">The sequence shown here is derived from an EMBL/GenBank/DDBJ whole genome shotgun (WGS) entry which is preliminary data.</text>
</comment>
<evidence type="ECO:0000313" key="2">
    <source>
        <dbReference type="Proteomes" id="UP001056120"/>
    </source>
</evidence>
<organism evidence="1 2">
    <name type="scientific">Smallanthus sonchifolius</name>
    <dbReference type="NCBI Taxonomy" id="185202"/>
    <lineage>
        <taxon>Eukaryota</taxon>
        <taxon>Viridiplantae</taxon>
        <taxon>Streptophyta</taxon>
        <taxon>Embryophyta</taxon>
        <taxon>Tracheophyta</taxon>
        <taxon>Spermatophyta</taxon>
        <taxon>Magnoliopsida</taxon>
        <taxon>eudicotyledons</taxon>
        <taxon>Gunneridae</taxon>
        <taxon>Pentapetalae</taxon>
        <taxon>asterids</taxon>
        <taxon>campanulids</taxon>
        <taxon>Asterales</taxon>
        <taxon>Asteraceae</taxon>
        <taxon>Asteroideae</taxon>
        <taxon>Heliantheae alliance</taxon>
        <taxon>Millerieae</taxon>
        <taxon>Smallanthus</taxon>
    </lineage>
</organism>
<protein>
    <submittedName>
        <fullName evidence="1">Uncharacterized protein</fullName>
    </submittedName>
</protein>
<proteinExistence type="predicted"/>
<name>A0ACB9GSQ9_9ASTR</name>
<dbReference type="Proteomes" id="UP001056120">
    <property type="component" value="Linkage Group LG13"/>
</dbReference>
<evidence type="ECO:0000313" key="1">
    <source>
        <dbReference type="EMBL" id="KAI3786472.1"/>
    </source>
</evidence>
<reference evidence="2" key="1">
    <citation type="journal article" date="2022" name="Mol. Ecol. Resour.">
        <title>The genomes of chicory, endive, great burdock and yacon provide insights into Asteraceae palaeo-polyploidization history and plant inulin production.</title>
        <authorList>
            <person name="Fan W."/>
            <person name="Wang S."/>
            <person name="Wang H."/>
            <person name="Wang A."/>
            <person name="Jiang F."/>
            <person name="Liu H."/>
            <person name="Zhao H."/>
            <person name="Xu D."/>
            <person name="Zhang Y."/>
        </authorList>
    </citation>
    <scope>NUCLEOTIDE SEQUENCE [LARGE SCALE GENOMIC DNA]</scope>
    <source>
        <strain evidence="2">cv. Yunnan</strain>
    </source>
</reference>
<sequence length="126" mass="14610">MNTCLTGRFPQSSKTSDIGAQSHHQPAAWRRHLFSLYLGVHLISFCFRTETTILTAAGNQERRWWMALLNADYNLNQKLEGWSQMGNCSWLVLFEDKSSVVSRKSYILAFCDPFLQRSFRRSLKTT</sequence>
<keyword evidence="2" id="KW-1185">Reference proteome</keyword>